<name>A0A7K3QKR3_9ACTN</name>
<organism evidence="1 2">
    <name type="scientific">Streptomyces bauhiniae</name>
    <dbReference type="NCBI Taxonomy" id="2340725"/>
    <lineage>
        <taxon>Bacteria</taxon>
        <taxon>Bacillati</taxon>
        <taxon>Actinomycetota</taxon>
        <taxon>Actinomycetes</taxon>
        <taxon>Kitasatosporales</taxon>
        <taxon>Streptomycetaceae</taxon>
        <taxon>Streptomyces</taxon>
    </lineage>
</organism>
<dbReference type="InterPro" id="IPR033457">
    <property type="entry name" value="DUF5133"/>
</dbReference>
<dbReference type="RefSeq" id="WP_164186390.1">
    <property type="nucleotide sequence ID" value="NZ_JAAGMR010000018.1"/>
</dbReference>
<comment type="caution">
    <text evidence="1">The sequence shown here is derived from an EMBL/GenBank/DDBJ whole genome shotgun (WGS) entry which is preliminary data.</text>
</comment>
<gene>
    <name evidence="1" type="ORF">G3I21_01830</name>
</gene>
<reference evidence="1 2" key="1">
    <citation type="submission" date="2020-01" db="EMBL/GenBank/DDBJ databases">
        <title>Insect and environment-associated Actinomycetes.</title>
        <authorList>
            <person name="Currrie C."/>
            <person name="Chevrette M."/>
            <person name="Carlson C."/>
            <person name="Stubbendieck R."/>
            <person name="Wendt-Pienkowski E."/>
        </authorList>
    </citation>
    <scope>NUCLEOTIDE SEQUENCE [LARGE SCALE GENOMIC DNA]</scope>
    <source>
        <strain evidence="1 2">SID7754</strain>
    </source>
</reference>
<proteinExistence type="predicted"/>
<sequence length="81" mass="8927">MLLPAEKNLRTVMARFAAARIDHDRLPTPRTSRMLQDSVYTLCVMTGTHTIKDALHAADAMLEQYRAGRSGITQADEALAA</sequence>
<dbReference type="Pfam" id="PF17196">
    <property type="entry name" value="DUF5133"/>
    <property type="match status" value="1"/>
</dbReference>
<evidence type="ECO:0000313" key="2">
    <source>
        <dbReference type="Proteomes" id="UP000470520"/>
    </source>
</evidence>
<accession>A0A7K3QKR3</accession>
<protein>
    <submittedName>
        <fullName evidence="1">DUF5133 domain-containing protein</fullName>
    </submittedName>
</protein>
<dbReference type="AlphaFoldDB" id="A0A7K3QKR3"/>
<dbReference type="EMBL" id="JAAGMR010000018">
    <property type="protein sequence ID" value="NEB90487.1"/>
    <property type="molecule type" value="Genomic_DNA"/>
</dbReference>
<evidence type="ECO:0000313" key="1">
    <source>
        <dbReference type="EMBL" id="NEB90487.1"/>
    </source>
</evidence>
<dbReference type="Proteomes" id="UP000470520">
    <property type="component" value="Unassembled WGS sequence"/>
</dbReference>